<evidence type="ECO:0000313" key="3">
    <source>
        <dbReference type="EMBL" id="HJB37741.1"/>
    </source>
</evidence>
<reference evidence="3" key="1">
    <citation type="journal article" date="2021" name="PeerJ">
        <title>Extensive microbial diversity within the chicken gut microbiome revealed by metagenomics and culture.</title>
        <authorList>
            <person name="Gilroy R."/>
            <person name="Ravi A."/>
            <person name="Getino M."/>
            <person name="Pursley I."/>
            <person name="Horton D.L."/>
            <person name="Alikhan N.F."/>
            <person name="Baker D."/>
            <person name="Gharbi K."/>
            <person name="Hall N."/>
            <person name="Watson M."/>
            <person name="Adriaenssens E.M."/>
            <person name="Foster-Nyarko E."/>
            <person name="Jarju S."/>
            <person name="Secka A."/>
            <person name="Antonio M."/>
            <person name="Oren A."/>
            <person name="Chaudhuri R.R."/>
            <person name="La Ragione R."/>
            <person name="Hildebrand F."/>
            <person name="Pallen M.J."/>
        </authorList>
    </citation>
    <scope>NUCLEOTIDE SEQUENCE</scope>
    <source>
        <strain evidence="3">ChiBcolR8-3208</strain>
    </source>
</reference>
<dbReference type="EMBL" id="DWXZ01000137">
    <property type="protein sequence ID" value="HJB37741.1"/>
    <property type="molecule type" value="Genomic_DNA"/>
</dbReference>
<keyword evidence="2" id="KW-0472">Membrane</keyword>
<keyword evidence="2" id="KW-0812">Transmembrane</keyword>
<evidence type="ECO:0000313" key="4">
    <source>
        <dbReference type="Proteomes" id="UP000824214"/>
    </source>
</evidence>
<evidence type="ECO:0008006" key="5">
    <source>
        <dbReference type="Google" id="ProtNLM"/>
    </source>
</evidence>
<protein>
    <recommendedName>
        <fullName evidence="5">DUF2953 domain-containing protein</fullName>
    </recommendedName>
</protein>
<feature type="region of interest" description="Disordered" evidence="1">
    <location>
        <begin position="49"/>
        <end position="73"/>
    </location>
</feature>
<comment type="caution">
    <text evidence="3">The sequence shown here is derived from an EMBL/GenBank/DDBJ whole genome shotgun (WGS) entry which is preliminary data.</text>
</comment>
<gene>
    <name evidence="3" type="ORF">H9942_06695</name>
</gene>
<sequence length="223" mass="24645">MVPLLIVGGILLALAALLLAPVRLELSFREAFSAQVRYLFFRIPLAPGKEEEPAPPQEPSPPEEAPPKGPGLGKKLHAMLRREGLRGFLQTLQELAQAVGKASKSLLKKLRLNRFDLYICLGGEEDAAQGAILYGQVCGAAYSACGALFGLLPCRRKAVSVDLDYHSREHWVDFSAAVSIRVLFLLVEGLILLYKALPFFKKLQQSQDHIERISRTRKQGETK</sequence>
<evidence type="ECO:0000256" key="1">
    <source>
        <dbReference type="SAM" id="MobiDB-lite"/>
    </source>
</evidence>
<organism evidence="3 4">
    <name type="scientific">Candidatus Acutalibacter ornithocaccae</name>
    <dbReference type="NCBI Taxonomy" id="2838416"/>
    <lineage>
        <taxon>Bacteria</taxon>
        <taxon>Bacillati</taxon>
        <taxon>Bacillota</taxon>
        <taxon>Clostridia</taxon>
        <taxon>Eubacteriales</taxon>
        <taxon>Acutalibacteraceae</taxon>
        <taxon>Acutalibacter</taxon>
    </lineage>
</organism>
<evidence type="ECO:0000256" key="2">
    <source>
        <dbReference type="SAM" id="Phobius"/>
    </source>
</evidence>
<dbReference type="Proteomes" id="UP000824214">
    <property type="component" value="Unassembled WGS sequence"/>
</dbReference>
<feature type="transmembrane region" description="Helical" evidence="2">
    <location>
        <begin position="174"/>
        <end position="194"/>
    </location>
</feature>
<dbReference type="AlphaFoldDB" id="A0A9D2LZ08"/>
<proteinExistence type="predicted"/>
<reference evidence="3" key="2">
    <citation type="submission" date="2021-04" db="EMBL/GenBank/DDBJ databases">
        <authorList>
            <person name="Gilroy R."/>
        </authorList>
    </citation>
    <scope>NUCLEOTIDE SEQUENCE</scope>
    <source>
        <strain evidence="3">ChiBcolR8-3208</strain>
    </source>
</reference>
<keyword evidence="2" id="KW-1133">Transmembrane helix</keyword>
<name>A0A9D2LZ08_9FIRM</name>
<accession>A0A9D2LZ08</accession>
<feature type="compositionally biased region" description="Pro residues" evidence="1">
    <location>
        <begin position="54"/>
        <end position="69"/>
    </location>
</feature>